<dbReference type="PROSITE" id="PS51257">
    <property type="entry name" value="PROKAR_LIPOPROTEIN"/>
    <property type="match status" value="1"/>
</dbReference>
<dbReference type="Proteomes" id="UP001165122">
    <property type="component" value="Unassembled WGS sequence"/>
</dbReference>
<organism evidence="5 6">
    <name type="scientific">Triparma laevis f. longispina</name>
    <dbReference type="NCBI Taxonomy" id="1714387"/>
    <lineage>
        <taxon>Eukaryota</taxon>
        <taxon>Sar</taxon>
        <taxon>Stramenopiles</taxon>
        <taxon>Ochrophyta</taxon>
        <taxon>Bolidophyceae</taxon>
        <taxon>Parmales</taxon>
        <taxon>Triparmaceae</taxon>
        <taxon>Triparma</taxon>
    </lineage>
</organism>
<evidence type="ECO:0000256" key="2">
    <source>
        <dbReference type="ARBA" id="ARBA00022559"/>
    </source>
</evidence>
<accession>A0A9W7C1X3</accession>
<evidence type="ECO:0000256" key="1">
    <source>
        <dbReference type="ARBA" id="ARBA00006926"/>
    </source>
</evidence>
<feature type="signal peptide" evidence="4">
    <location>
        <begin position="1"/>
        <end position="25"/>
    </location>
</feature>
<dbReference type="PANTHER" id="PTHR11592">
    <property type="entry name" value="GLUTATHIONE PEROXIDASE"/>
    <property type="match status" value="1"/>
</dbReference>
<dbReference type="PANTHER" id="PTHR11592:SF78">
    <property type="entry name" value="GLUTATHIONE PEROXIDASE"/>
    <property type="match status" value="1"/>
</dbReference>
<keyword evidence="3" id="KW-0560">Oxidoreductase</keyword>
<protein>
    <submittedName>
        <fullName evidence="5">Uncharacterized protein</fullName>
    </submittedName>
</protein>
<dbReference type="EMBL" id="BRXW01000036">
    <property type="protein sequence ID" value="GMI01712.1"/>
    <property type="molecule type" value="Genomic_DNA"/>
</dbReference>
<sequence length="358" mass="39068">MVLVRITQLSCLLVLLACHKKIATGYHPVFSGKSAAMPMTSRRRFFTKIVAGGAGVLGGGGLVERAEAEGEEGGGDFEAIKAKAAELSSRAADLKTTERNAASGSAGASIENYGGGFSIYDFNVTIAGKEVTMKEVLGVKEEDVEVSVENIVEEVDAESGEKISKTVKESKTEKKEVKPKAVLFVNIKQDDPMARKNIPQLISLAAKHGNEGLVVVCIPTDQGYYEPDTSALLRLKVASEYGYGINPATVLTDKLNLLGSGAHPMMRWMESTSRTPAGLGRIELNFEKFLVDGNTGLPVRRYPRKYQPLDIEDDINSLLNNKILPPARANFLEEWREAQREADISEYAFKKGLNYYDQ</sequence>
<keyword evidence="2" id="KW-0575">Peroxidase</keyword>
<dbReference type="PROSITE" id="PS51355">
    <property type="entry name" value="GLUTATHIONE_PEROXID_3"/>
    <property type="match status" value="1"/>
</dbReference>
<dbReference type="GO" id="GO:0004601">
    <property type="term" value="F:peroxidase activity"/>
    <property type="evidence" value="ECO:0007669"/>
    <property type="project" value="UniProtKB-KW"/>
</dbReference>
<dbReference type="InterPro" id="IPR000889">
    <property type="entry name" value="Glutathione_peroxidase"/>
</dbReference>
<name>A0A9W7C1X3_9STRA</name>
<dbReference type="GO" id="GO:0006979">
    <property type="term" value="P:response to oxidative stress"/>
    <property type="evidence" value="ECO:0007669"/>
    <property type="project" value="InterPro"/>
</dbReference>
<gene>
    <name evidence="5" type="ORF">TrLO_g11129</name>
</gene>
<reference evidence="6" key="1">
    <citation type="journal article" date="2023" name="Commun. Biol.">
        <title>Genome analysis of Parmales, the sister group of diatoms, reveals the evolutionary specialization of diatoms from phago-mixotrophs to photoautotrophs.</title>
        <authorList>
            <person name="Ban H."/>
            <person name="Sato S."/>
            <person name="Yoshikawa S."/>
            <person name="Yamada K."/>
            <person name="Nakamura Y."/>
            <person name="Ichinomiya M."/>
            <person name="Sato N."/>
            <person name="Blanc-Mathieu R."/>
            <person name="Endo H."/>
            <person name="Kuwata A."/>
            <person name="Ogata H."/>
        </authorList>
    </citation>
    <scope>NUCLEOTIDE SEQUENCE [LARGE SCALE GENOMIC DNA]</scope>
    <source>
        <strain evidence="6">NIES 3700</strain>
    </source>
</reference>
<dbReference type="OrthoDB" id="446890at2759"/>
<dbReference type="InterPro" id="IPR036249">
    <property type="entry name" value="Thioredoxin-like_sf"/>
</dbReference>
<evidence type="ECO:0000256" key="3">
    <source>
        <dbReference type="ARBA" id="ARBA00023002"/>
    </source>
</evidence>
<comment type="caution">
    <text evidence="5">The sequence shown here is derived from an EMBL/GenBank/DDBJ whole genome shotgun (WGS) entry which is preliminary data.</text>
</comment>
<comment type="similarity">
    <text evidence="1">Belongs to the glutathione peroxidase family.</text>
</comment>
<feature type="chain" id="PRO_5040866669" evidence="4">
    <location>
        <begin position="26"/>
        <end position="358"/>
    </location>
</feature>
<dbReference type="AlphaFoldDB" id="A0A9W7C1X3"/>
<evidence type="ECO:0000313" key="6">
    <source>
        <dbReference type="Proteomes" id="UP001165122"/>
    </source>
</evidence>
<evidence type="ECO:0000313" key="5">
    <source>
        <dbReference type="EMBL" id="GMI01712.1"/>
    </source>
</evidence>
<dbReference type="SUPFAM" id="SSF52833">
    <property type="entry name" value="Thioredoxin-like"/>
    <property type="match status" value="1"/>
</dbReference>
<dbReference type="Gene3D" id="3.40.30.10">
    <property type="entry name" value="Glutaredoxin"/>
    <property type="match status" value="1"/>
</dbReference>
<proteinExistence type="inferred from homology"/>
<keyword evidence="6" id="KW-1185">Reference proteome</keyword>
<evidence type="ECO:0000256" key="4">
    <source>
        <dbReference type="SAM" id="SignalP"/>
    </source>
</evidence>
<keyword evidence="4" id="KW-0732">Signal</keyword>